<evidence type="ECO:0000313" key="2">
    <source>
        <dbReference type="Proteomes" id="UP000887566"/>
    </source>
</evidence>
<dbReference type="AlphaFoldDB" id="A0A914XQT9"/>
<evidence type="ECO:0000256" key="1">
    <source>
        <dbReference type="SAM" id="MobiDB-lite"/>
    </source>
</evidence>
<sequence length="151" mass="16995">MDWKDWQEWRSAHAPSYHCCRRTDVCRSQHNGTTRHPSAGRSARAAASKKNARKYSRAATDGVVGPCGQKTPAPSRAKRRSGAPAARMKRLPMRAQTGHKSTTYLPTDPLLTSPPSLRSRHQTSRNLGNTERKERAIASQRRRNMRPLANR</sequence>
<proteinExistence type="predicted"/>
<reference evidence="3" key="1">
    <citation type="submission" date="2022-11" db="UniProtKB">
        <authorList>
            <consortium name="WormBaseParasite"/>
        </authorList>
    </citation>
    <scope>IDENTIFICATION</scope>
</reference>
<accession>A0A914XQT9</accession>
<protein>
    <submittedName>
        <fullName evidence="3">Uncharacterized protein</fullName>
    </submittedName>
</protein>
<keyword evidence="2" id="KW-1185">Reference proteome</keyword>
<dbReference type="Proteomes" id="UP000887566">
    <property type="component" value="Unplaced"/>
</dbReference>
<dbReference type="WBParaSite" id="PSAMB.scaffold909size38770.g9730.t1">
    <property type="protein sequence ID" value="PSAMB.scaffold909size38770.g9730.t1"/>
    <property type="gene ID" value="PSAMB.scaffold909size38770.g9730"/>
</dbReference>
<evidence type="ECO:0000313" key="3">
    <source>
        <dbReference type="WBParaSite" id="PSAMB.scaffold909size38770.g9730.t1"/>
    </source>
</evidence>
<feature type="compositionally biased region" description="Low complexity" evidence="1">
    <location>
        <begin position="39"/>
        <end position="49"/>
    </location>
</feature>
<name>A0A914XQT9_9BILA</name>
<organism evidence="2 3">
    <name type="scientific">Plectus sambesii</name>
    <dbReference type="NCBI Taxonomy" id="2011161"/>
    <lineage>
        <taxon>Eukaryota</taxon>
        <taxon>Metazoa</taxon>
        <taxon>Ecdysozoa</taxon>
        <taxon>Nematoda</taxon>
        <taxon>Chromadorea</taxon>
        <taxon>Plectida</taxon>
        <taxon>Plectina</taxon>
        <taxon>Plectoidea</taxon>
        <taxon>Plectidae</taxon>
        <taxon>Plectus</taxon>
    </lineage>
</organism>
<feature type="region of interest" description="Disordered" evidence="1">
    <location>
        <begin position="29"/>
        <end position="151"/>
    </location>
</feature>
<feature type="compositionally biased region" description="Low complexity" evidence="1">
    <location>
        <begin position="101"/>
        <end position="117"/>
    </location>
</feature>
<feature type="compositionally biased region" description="Basic residues" evidence="1">
    <location>
        <begin position="76"/>
        <end position="92"/>
    </location>
</feature>